<comment type="caution">
    <text evidence="1">The sequence shown here is derived from an EMBL/GenBank/DDBJ whole genome shotgun (WGS) entry which is preliminary data.</text>
</comment>
<dbReference type="Proteomes" id="UP001283361">
    <property type="component" value="Unassembled WGS sequence"/>
</dbReference>
<keyword evidence="2" id="KW-1185">Reference proteome</keyword>
<evidence type="ECO:0000313" key="1">
    <source>
        <dbReference type="EMBL" id="KAK3726656.1"/>
    </source>
</evidence>
<gene>
    <name evidence="1" type="ORF">RRG08_016965</name>
</gene>
<dbReference type="EMBL" id="JAWDGP010007289">
    <property type="protein sequence ID" value="KAK3726656.1"/>
    <property type="molecule type" value="Genomic_DNA"/>
</dbReference>
<organism evidence="1 2">
    <name type="scientific">Elysia crispata</name>
    <name type="common">lettuce slug</name>
    <dbReference type="NCBI Taxonomy" id="231223"/>
    <lineage>
        <taxon>Eukaryota</taxon>
        <taxon>Metazoa</taxon>
        <taxon>Spiralia</taxon>
        <taxon>Lophotrochozoa</taxon>
        <taxon>Mollusca</taxon>
        <taxon>Gastropoda</taxon>
        <taxon>Heterobranchia</taxon>
        <taxon>Euthyneura</taxon>
        <taxon>Panpulmonata</taxon>
        <taxon>Sacoglossa</taxon>
        <taxon>Placobranchoidea</taxon>
        <taxon>Plakobranchidae</taxon>
        <taxon>Elysia</taxon>
    </lineage>
</organism>
<proteinExistence type="predicted"/>
<protein>
    <submittedName>
        <fullName evidence="1">Uncharacterized protein</fullName>
    </submittedName>
</protein>
<evidence type="ECO:0000313" key="2">
    <source>
        <dbReference type="Proteomes" id="UP001283361"/>
    </source>
</evidence>
<sequence>MTVMLHSLLVNPPFSVDEASSSLAIHISLTQRDLTLLKKFPKDIKQRRKSDRKHVYRRAAATIELFPFICLTGTSKVESEDTNSQAQRKQKSTDMLALAPSQLTLEQGGGQKSFRAMKKKVYMKVRSESPLDYIRSWPLLYTAGVFYVLYKLSDVTLHWTNHR</sequence>
<dbReference type="AlphaFoldDB" id="A0AAE0XYN7"/>
<name>A0AAE0XYN7_9GAST</name>
<accession>A0AAE0XYN7</accession>
<reference evidence="1" key="1">
    <citation type="journal article" date="2023" name="G3 (Bethesda)">
        <title>A reference genome for the long-term kleptoplast-retaining sea slug Elysia crispata morphotype clarki.</title>
        <authorList>
            <person name="Eastman K.E."/>
            <person name="Pendleton A.L."/>
            <person name="Shaikh M.A."/>
            <person name="Suttiyut T."/>
            <person name="Ogas R."/>
            <person name="Tomko P."/>
            <person name="Gavelis G."/>
            <person name="Widhalm J.R."/>
            <person name="Wisecaver J.H."/>
        </authorList>
    </citation>
    <scope>NUCLEOTIDE SEQUENCE</scope>
    <source>
        <strain evidence="1">ECLA1</strain>
    </source>
</reference>